<dbReference type="GO" id="GO:0015078">
    <property type="term" value="F:proton transmembrane transporter activity"/>
    <property type="evidence" value="ECO:0007669"/>
    <property type="project" value="InterPro"/>
</dbReference>
<evidence type="ECO:0000256" key="10">
    <source>
        <dbReference type="ARBA" id="ARBA00023128"/>
    </source>
</evidence>
<evidence type="ECO:0000256" key="4">
    <source>
        <dbReference type="ARBA" id="ARBA00022448"/>
    </source>
</evidence>
<sequence length="54" mass="6627">MPQLFPMNWLIISVMILFMIFIITINTFFIKMNYFQSPSENKTNKNKNKFSFKW</sequence>
<keyword evidence="4 12" id="KW-0813">Transport</keyword>
<keyword evidence="9 12" id="KW-0406">Ion transport</keyword>
<keyword evidence="10 12" id="KW-0496">Mitochondrion</keyword>
<dbReference type="RefSeq" id="YP_006234394.1">
    <property type="nucleotide sequence ID" value="NC_017756.1"/>
</dbReference>
<organism evidence="14">
    <name type="scientific">Bothriocroton concolor</name>
    <name type="common">Echidna tick</name>
    <name type="synonym">Aponomma concolor</name>
    <dbReference type="NCBI Taxonomy" id="65640"/>
    <lineage>
        <taxon>Eukaryota</taxon>
        <taxon>Metazoa</taxon>
        <taxon>Ecdysozoa</taxon>
        <taxon>Arthropoda</taxon>
        <taxon>Chelicerata</taxon>
        <taxon>Arachnida</taxon>
        <taxon>Acari</taxon>
        <taxon>Parasitiformes</taxon>
        <taxon>Ixodida</taxon>
        <taxon>Ixodoidea</taxon>
        <taxon>Ixodidae</taxon>
        <taxon>Bothriocrotoninae</taxon>
        <taxon>Bothriocroton</taxon>
    </lineage>
</organism>
<evidence type="ECO:0000256" key="13">
    <source>
        <dbReference type="SAM" id="Phobius"/>
    </source>
</evidence>
<name>H9M725_BOTCN</name>
<dbReference type="GeneID" id="12354572"/>
<evidence type="ECO:0000256" key="8">
    <source>
        <dbReference type="ARBA" id="ARBA00022989"/>
    </source>
</evidence>
<evidence type="ECO:0000256" key="11">
    <source>
        <dbReference type="ARBA" id="ARBA00023136"/>
    </source>
</evidence>
<dbReference type="AlphaFoldDB" id="H9M725"/>
<comment type="subcellular location">
    <subcellularLocation>
        <location evidence="1 12">Mitochondrion membrane</location>
        <topology evidence="1 12">Single-pass membrane protein</topology>
    </subcellularLocation>
</comment>
<geneLocation type="mitochondrion" evidence="14"/>
<evidence type="ECO:0000256" key="7">
    <source>
        <dbReference type="ARBA" id="ARBA00022781"/>
    </source>
</evidence>
<protein>
    <recommendedName>
        <fullName evidence="12">ATP synthase complex subunit 8</fullName>
    </recommendedName>
</protein>
<dbReference type="GO" id="GO:0031966">
    <property type="term" value="C:mitochondrial membrane"/>
    <property type="evidence" value="ECO:0007669"/>
    <property type="project" value="UniProtKB-SubCell"/>
</dbReference>
<evidence type="ECO:0000256" key="6">
    <source>
        <dbReference type="ARBA" id="ARBA00022692"/>
    </source>
</evidence>
<dbReference type="CTD" id="4509"/>
<evidence type="ECO:0000256" key="2">
    <source>
        <dbReference type="ARBA" id="ARBA00008892"/>
    </source>
</evidence>
<evidence type="ECO:0000256" key="1">
    <source>
        <dbReference type="ARBA" id="ARBA00004304"/>
    </source>
</evidence>
<keyword evidence="7 12" id="KW-0375">Hydrogen ion transport</keyword>
<gene>
    <name evidence="14" type="primary">ATP8</name>
</gene>
<comment type="subunit">
    <text evidence="3">F-type ATPases have 2 components, CF(1) - the catalytic core - and CF(0) - the membrane proton channel.</text>
</comment>
<reference evidence="14" key="1">
    <citation type="journal article" date="2012" name="Mol. Phylogenet. Evol.">
        <title>Phylogenetic analysis of ticks (Acari: Ixodida) using mitochondrial genomes and nuclear rRNA genes indicates that the genus Amblyomma is polyphyletic.</title>
        <authorList>
            <person name="Burger T.D."/>
            <person name="Shao R."/>
            <person name="Beati L."/>
            <person name="Miller H."/>
            <person name="Barker S.C."/>
        </authorList>
    </citation>
    <scope>NUCLEOTIDE SEQUENCE</scope>
</reference>
<comment type="similarity">
    <text evidence="2 12">Belongs to the ATPase protein 8 family.</text>
</comment>
<accession>H9M725</accession>
<keyword evidence="5 12" id="KW-0138">CF(0)</keyword>
<keyword evidence="8 13" id="KW-1133">Transmembrane helix</keyword>
<keyword evidence="6 12" id="KW-0812">Transmembrane</keyword>
<proteinExistence type="inferred from homology"/>
<evidence type="ECO:0000256" key="9">
    <source>
        <dbReference type="ARBA" id="ARBA00023065"/>
    </source>
</evidence>
<evidence type="ECO:0000313" key="14">
    <source>
        <dbReference type="EMBL" id="AET63042.1"/>
    </source>
</evidence>
<feature type="transmembrane region" description="Helical" evidence="13">
    <location>
        <begin position="6"/>
        <end position="29"/>
    </location>
</feature>
<evidence type="ECO:0000256" key="12">
    <source>
        <dbReference type="RuleBase" id="RU003661"/>
    </source>
</evidence>
<evidence type="ECO:0000256" key="5">
    <source>
        <dbReference type="ARBA" id="ARBA00022547"/>
    </source>
</evidence>
<dbReference type="GO" id="GO:0045259">
    <property type="term" value="C:proton-transporting ATP synthase complex"/>
    <property type="evidence" value="ECO:0007669"/>
    <property type="project" value="UniProtKB-KW"/>
</dbReference>
<dbReference type="Pfam" id="PF00895">
    <property type="entry name" value="ATP-synt_8"/>
    <property type="match status" value="1"/>
</dbReference>
<dbReference type="InterPro" id="IPR001421">
    <property type="entry name" value="ATP8_metazoa"/>
</dbReference>
<dbReference type="EMBL" id="JN863727">
    <property type="protein sequence ID" value="AET63042.1"/>
    <property type="molecule type" value="Genomic_DNA"/>
</dbReference>
<dbReference type="GO" id="GO:0015986">
    <property type="term" value="P:proton motive force-driven ATP synthesis"/>
    <property type="evidence" value="ECO:0007669"/>
    <property type="project" value="InterPro"/>
</dbReference>
<evidence type="ECO:0000256" key="3">
    <source>
        <dbReference type="ARBA" id="ARBA00011291"/>
    </source>
</evidence>
<keyword evidence="11 13" id="KW-0472">Membrane</keyword>